<dbReference type="SUPFAM" id="SSF55874">
    <property type="entry name" value="ATPase domain of HSP90 chaperone/DNA topoisomerase II/histidine kinase"/>
    <property type="match status" value="1"/>
</dbReference>
<keyword evidence="3" id="KW-0597">Phosphoprotein</keyword>
<dbReference type="InterPro" id="IPR019734">
    <property type="entry name" value="TPR_rpt"/>
</dbReference>
<feature type="domain" description="Histidine kinase" evidence="7">
    <location>
        <begin position="423"/>
        <end position="641"/>
    </location>
</feature>
<dbReference type="PANTHER" id="PTHR43547:SF2">
    <property type="entry name" value="HYBRID SIGNAL TRANSDUCTION HISTIDINE KINASE C"/>
    <property type="match status" value="1"/>
</dbReference>
<keyword evidence="5" id="KW-0175">Coiled coil</keyword>
<dbReference type="PROSITE" id="PS50109">
    <property type="entry name" value="HIS_KIN"/>
    <property type="match status" value="1"/>
</dbReference>
<dbReference type="RefSeq" id="WP_377578535.1">
    <property type="nucleotide sequence ID" value="NZ_JBHTKA010000002.1"/>
</dbReference>
<dbReference type="Proteomes" id="UP001597112">
    <property type="component" value="Unassembled WGS sequence"/>
</dbReference>
<feature type="transmembrane region" description="Helical" evidence="6">
    <location>
        <begin position="363"/>
        <end position="386"/>
    </location>
</feature>
<keyword evidence="6" id="KW-1133">Transmembrane helix</keyword>
<organism evidence="8 9">
    <name type="scientific">Ohtaekwangia kribbensis</name>
    <dbReference type="NCBI Taxonomy" id="688913"/>
    <lineage>
        <taxon>Bacteria</taxon>
        <taxon>Pseudomonadati</taxon>
        <taxon>Bacteroidota</taxon>
        <taxon>Cytophagia</taxon>
        <taxon>Cytophagales</taxon>
        <taxon>Fulvivirgaceae</taxon>
        <taxon>Ohtaekwangia</taxon>
    </lineage>
</organism>
<dbReference type="Pfam" id="PF00512">
    <property type="entry name" value="HisKA"/>
    <property type="match status" value="1"/>
</dbReference>
<dbReference type="EMBL" id="JBHTKA010000002">
    <property type="protein sequence ID" value="MFD0999657.1"/>
    <property type="molecule type" value="Genomic_DNA"/>
</dbReference>
<evidence type="ECO:0000256" key="3">
    <source>
        <dbReference type="ARBA" id="ARBA00022553"/>
    </source>
</evidence>
<dbReference type="SUPFAM" id="SSF47384">
    <property type="entry name" value="Homodimeric domain of signal transducing histidine kinase"/>
    <property type="match status" value="1"/>
</dbReference>
<dbReference type="Gene3D" id="1.25.40.10">
    <property type="entry name" value="Tetratricopeptide repeat domain"/>
    <property type="match status" value="1"/>
</dbReference>
<evidence type="ECO:0000259" key="7">
    <source>
        <dbReference type="PROSITE" id="PS50109"/>
    </source>
</evidence>
<gene>
    <name evidence="8" type="ORF">ACFQ21_10080</name>
</gene>
<evidence type="ECO:0000256" key="5">
    <source>
        <dbReference type="SAM" id="Coils"/>
    </source>
</evidence>
<comment type="catalytic activity">
    <reaction evidence="1">
        <text>ATP + protein L-histidine = ADP + protein N-phospho-L-histidine.</text>
        <dbReference type="EC" id="2.7.13.3"/>
    </reaction>
</comment>
<keyword evidence="4" id="KW-0802">TPR repeat</keyword>
<proteinExistence type="predicted"/>
<dbReference type="PRINTS" id="PR00344">
    <property type="entry name" value="BCTRLSENSOR"/>
</dbReference>
<evidence type="ECO:0000256" key="1">
    <source>
        <dbReference type="ARBA" id="ARBA00000085"/>
    </source>
</evidence>
<feature type="repeat" description="TPR" evidence="4">
    <location>
        <begin position="126"/>
        <end position="159"/>
    </location>
</feature>
<dbReference type="InterPro" id="IPR004358">
    <property type="entry name" value="Sig_transdc_His_kin-like_C"/>
</dbReference>
<dbReference type="InterPro" id="IPR003661">
    <property type="entry name" value="HisK_dim/P_dom"/>
</dbReference>
<sequence length="661" mass="74797">MNRKIVSILVCALFYIYLIPANGQKLESIDSLQQELKKTTSDTQRVKILFELSMKYQSFLPDSAMYFAQTSLDKANAIHYVKGKADALLQIGRLKRDHDGTAADALTDMFDALKLYREIGDDVQIANSLNDISIVYANSEDYQKSLDYFKQALEIFKKTGDEKGESYALNNIGIIYQELGDEASAKKYFILSLKIKEKSNNLYGISRSYSNLGSISENNEEWDEALLYYLKADSIYIKTKDIHAQANNYVAIARVKRSQGKVNEAIRYANLGLKGGEEVRAFSPMLSASKLLASIEEKRGNYKVSLSYQKLYNRLADSLNDQTNKANLEELKAKFNLDEKEREIVLLKKEQELQQARIQSKNVITYSLTAGVVLLVLVVVLLYYAYKTTRSKKNILAQKNKEIEQQREDLAKLNNEKDRFFSILSHDLRGPLNSLKGFSYLITEHVDALTPEELIEMRMKIDNSLDNLTELLNNILEWSMTSSRKRKWTFTKINTTDLIRKNIALYQTMAESKGIQLVFHPADVQYGYGDYHAIDTVVRNLISNGIKFSHAGTAVILSVTTDQDSLYISVRDQGVGIPYEIQQKLFKLNENVTQPGTNNEKGTGLGLTLCKELLTENKGDIAVKSEPGEGSEFIVCIPEYTSYERTLISMPRKVTTDGGIG</sequence>
<dbReference type="EC" id="2.7.13.3" evidence="2"/>
<comment type="caution">
    <text evidence="8">The sequence shown here is derived from an EMBL/GenBank/DDBJ whole genome shotgun (WGS) entry which is preliminary data.</text>
</comment>
<feature type="coiled-coil region" evidence="5">
    <location>
        <begin position="386"/>
        <end position="423"/>
    </location>
</feature>
<dbReference type="SUPFAM" id="SSF48452">
    <property type="entry name" value="TPR-like"/>
    <property type="match status" value="2"/>
</dbReference>
<dbReference type="InterPro" id="IPR036890">
    <property type="entry name" value="HATPase_C_sf"/>
</dbReference>
<dbReference type="Pfam" id="PF13424">
    <property type="entry name" value="TPR_12"/>
    <property type="match status" value="1"/>
</dbReference>
<accession>A0ABW3K3T4</accession>
<dbReference type="InterPro" id="IPR036097">
    <property type="entry name" value="HisK_dim/P_sf"/>
</dbReference>
<evidence type="ECO:0000256" key="6">
    <source>
        <dbReference type="SAM" id="Phobius"/>
    </source>
</evidence>
<name>A0ABW3K3T4_9BACT</name>
<dbReference type="InterPro" id="IPR005467">
    <property type="entry name" value="His_kinase_dom"/>
</dbReference>
<reference evidence="9" key="1">
    <citation type="journal article" date="2019" name="Int. J. Syst. Evol. Microbiol.">
        <title>The Global Catalogue of Microorganisms (GCM) 10K type strain sequencing project: providing services to taxonomists for standard genome sequencing and annotation.</title>
        <authorList>
            <consortium name="The Broad Institute Genomics Platform"/>
            <consortium name="The Broad Institute Genome Sequencing Center for Infectious Disease"/>
            <person name="Wu L."/>
            <person name="Ma J."/>
        </authorList>
    </citation>
    <scope>NUCLEOTIDE SEQUENCE [LARGE SCALE GENOMIC DNA]</scope>
    <source>
        <strain evidence="9">CCUG 58938</strain>
    </source>
</reference>
<dbReference type="SMART" id="SM00388">
    <property type="entry name" value="HisKA"/>
    <property type="match status" value="1"/>
</dbReference>
<dbReference type="SMART" id="SM00387">
    <property type="entry name" value="HATPase_c"/>
    <property type="match status" value="1"/>
</dbReference>
<dbReference type="Gene3D" id="3.30.565.10">
    <property type="entry name" value="Histidine kinase-like ATPase, C-terminal domain"/>
    <property type="match status" value="1"/>
</dbReference>
<evidence type="ECO:0000313" key="9">
    <source>
        <dbReference type="Proteomes" id="UP001597112"/>
    </source>
</evidence>
<dbReference type="PANTHER" id="PTHR43547">
    <property type="entry name" value="TWO-COMPONENT HISTIDINE KINASE"/>
    <property type="match status" value="1"/>
</dbReference>
<dbReference type="CDD" id="cd00082">
    <property type="entry name" value="HisKA"/>
    <property type="match status" value="1"/>
</dbReference>
<evidence type="ECO:0000313" key="8">
    <source>
        <dbReference type="EMBL" id="MFD0999657.1"/>
    </source>
</evidence>
<dbReference type="Pfam" id="PF02518">
    <property type="entry name" value="HATPase_c"/>
    <property type="match status" value="1"/>
</dbReference>
<evidence type="ECO:0000256" key="2">
    <source>
        <dbReference type="ARBA" id="ARBA00012438"/>
    </source>
</evidence>
<dbReference type="InterPro" id="IPR003594">
    <property type="entry name" value="HATPase_dom"/>
</dbReference>
<dbReference type="Gene3D" id="1.10.287.130">
    <property type="match status" value="1"/>
</dbReference>
<keyword evidence="6" id="KW-0812">Transmembrane</keyword>
<protein>
    <recommendedName>
        <fullName evidence="2">histidine kinase</fullName>
        <ecNumber evidence="2">2.7.13.3</ecNumber>
    </recommendedName>
</protein>
<dbReference type="SMART" id="SM00028">
    <property type="entry name" value="TPR"/>
    <property type="match status" value="3"/>
</dbReference>
<dbReference type="InterPro" id="IPR011990">
    <property type="entry name" value="TPR-like_helical_dom_sf"/>
</dbReference>
<dbReference type="PROSITE" id="PS50005">
    <property type="entry name" value="TPR"/>
    <property type="match status" value="1"/>
</dbReference>
<evidence type="ECO:0000256" key="4">
    <source>
        <dbReference type="PROSITE-ProRule" id="PRU00339"/>
    </source>
</evidence>
<keyword evidence="6" id="KW-0472">Membrane</keyword>
<keyword evidence="9" id="KW-1185">Reference proteome</keyword>